<proteinExistence type="predicted"/>
<organism evidence="1">
    <name type="scientific">Mytilinidion resinicola</name>
    <dbReference type="NCBI Taxonomy" id="574789"/>
    <lineage>
        <taxon>Eukaryota</taxon>
        <taxon>Fungi</taxon>
        <taxon>Dikarya</taxon>
        <taxon>Ascomycota</taxon>
        <taxon>Pezizomycotina</taxon>
        <taxon>Dothideomycetes</taxon>
        <taxon>Pleosporomycetidae</taxon>
        <taxon>Mytilinidiales</taxon>
        <taxon>Mytilinidiaceae</taxon>
        <taxon>Mytilinidion</taxon>
    </lineage>
</organism>
<sequence length="91" mass="10091">MFPNFLHSPTSFYRTFRLQCFFSTGITPGLASATPQRLLSAAVPASTLHANLPQLSHTPVHLRRLPKSARDLFTLTLLCIGSISLGRQYPH</sequence>
<evidence type="ECO:0000313" key="3">
    <source>
        <dbReference type="RefSeq" id="XP_033577605.1"/>
    </source>
</evidence>
<dbReference type="EMBL" id="MU003699">
    <property type="protein sequence ID" value="KAF2810641.1"/>
    <property type="molecule type" value="Genomic_DNA"/>
</dbReference>
<accession>A0A6A6YPG4</accession>
<dbReference type="AlphaFoldDB" id="A0A6A6YPG4"/>
<reference evidence="3" key="3">
    <citation type="submission" date="2025-04" db="UniProtKB">
        <authorList>
            <consortium name="RefSeq"/>
        </authorList>
    </citation>
    <scope>IDENTIFICATION</scope>
    <source>
        <strain evidence="3">CBS 304.34</strain>
    </source>
</reference>
<reference evidence="3" key="2">
    <citation type="submission" date="2020-04" db="EMBL/GenBank/DDBJ databases">
        <authorList>
            <consortium name="NCBI Genome Project"/>
        </authorList>
    </citation>
    <scope>NUCLEOTIDE SEQUENCE</scope>
    <source>
        <strain evidence="3">CBS 304.34</strain>
    </source>
</reference>
<keyword evidence="2" id="KW-1185">Reference proteome</keyword>
<evidence type="ECO:0000313" key="2">
    <source>
        <dbReference type="Proteomes" id="UP000504636"/>
    </source>
</evidence>
<dbReference type="RefSeq" id="XP_033577605.1">
    <property type="nucleotide sequence ID" value="XM_033719740.1"/>
</dbReference>
<dbReference type="Proteomes" id="UP000504636">
    <property type="component" value="Unplaced"/>
</dbReference>
<gene>
    <name evidence="1 3" type="ORF">BDZ99DRAFT_462003</name>
</gene>
<dbReference type="GeneID" id="54460633"/>
<name>A0A6A6YPG4_9PEZI</name>
<evidence type="ECO:0000313" key="1">
    <source>
        <dbReference type="EMBL" id="KAF2810641.1"/>
    </source>
</evidence>
<reference evidence="1 3" key="1">
    <citation type="journal article" date="2020" name="Stud. Mycol.">
        <title>101 Dothideomycetes genomes: a test case for predicting lifestyles and emergence of pathogens.</title>
        <authorList>
            <person name="Haridas S."/>
            <person name="Albert R."/>
            <person name="Binder M."/>
            <person name="Bloem J."/>
            <person name="Labutti K."/>
            <person name="Salamov A."/>
            <person name="Andreopoulos B."/>
            <person name="Baker S."/>
            <person name="Barry K."/>
            <person name="Bills G."/>
            <person name="Bluhm B."/>
            <person name="Cannon C."/>
            <person name="Castanera R."/>
            <person name="Culley D."/>
            <person name="Daum C."/>
            <person name="Ezra D."/>
            <person name="Gonzalez J."/>
            <person name="Henrissat B."/>
            <person name="Kuo A."/>
            <person name="Liang C."/>
            <person name="Lipzen A."/>
            <person name="Lutzoni F."/>
            <person name="Magnuson J."/>
            <person name="Mondo S."/>
            <person name="Nolan M."/>
            <person name="Ohm R."/>
            <person name="Pangilinan J."/>
            <person name="Park H.-J."/>
            <person name="Ramirez L."/>
            <person name="Alfaro M."/>
            <person name="Sun H."/>
            <person name="Tritt A."/>
            <person name="Yoshinaga Y."/>
            <person name="Zwiers L.-H."/>
            <person name="Turgeon B."/>
            <person name="Goodwin S."/>
            <person name="Spatafora J."/>
            <person name="Crous P."/>
            <person name="Grigoriev I."/>
        </authorList>
    </citation>
    <scope>NUCLEOTIDE SEQUENCE</scope>
    <source>
        <strain evidence="1 3">CBS 304.34</strain>
    </source>
</reference>
<protein>
    <submittedName>
        <fullName evidence="1 3">Uncharacterized protein</fullName>
    </submittedName>
</protein>